<reference evidence="3 4" key="1">
    <citation type="submission" date="2016-07" db="EMBL/GenBank/DDBJ databases">
        <title>Pervasive Adenine N6-methylation of Active Genes in Fungi.</title>
        <authorList>
            <consortium name="DOE Joint Genome Institute"/>
            <person name="Mondo S.J."/>
            <person name="Dannebaum R.O."/>
            <person name="Kuo R.C."/>
            <person name="Labutti K."/>
            <person name="Haridas S."/>
            <person name="Kuo A."/>
            <person name="Salamov A."/>
            <person name="Ahrendt S.R."/>
            <person name="Lipzen A."/>
            <person name="Sullivan W."/>
            <person name="Andreopoulos W.B."/>
            <person name="Clum A."/>
            <person name="Lindquist E."/>
            <person name="Daum C."/>
            <person name="Ramamoorthy G.K."/>
            <person name="Gryganskyi A."/>
            <person name="Culley D."/>
            <person name="Magnuson J.K."/>
            <person name="James T.Y."/>
            <person name="O'Malley M.A."/>
            <person name="Stajich J.E."/>
            <person name="Spatafora J.W."/>
            <person name="Visel A."/>
            <person name="Grigoriev I.V."/>
        </authorList>
    </citation>
    <scope>NUCLEOTIDE SEQUENCE [LARGE SCALE GENOMIC DNA]</scope>
    <source>
        <strain evidence="3 4">NRRL 3301</strain>
    </source>
</reference>
<dbReference type="Proteomes" id="UP000242146">
    <property type="component" value="Unassembled WGS sequence"/>
</dbReference>
<dbReference type="GO" id="GO:0008641">
    <property type="term" value="F:ubiquitin-like modifier activating enzyme activity"/>
    <property type="evidence" value="ECO:0007669"/>
    <property type="project" value="InterPro"/>
</dbReference>
<evidence type="ECO:0000313" key="4">
    <source>
        <dbReference type="Proteomes" id="UP000242146"/>
    </source>
</evidence>
<evidence type="ECO:0000259" key="2">
    <source>
        <dbReference type="Pfam" id="PF00899"/>
    </source>
</evidence>
<dbReference type="SUPFAM" id="SSF69572">
    <property type="entry name" value="Activating enzymes of the ubiquitin-like proteins"/>
    <property type="match status" value="1"/>
</dbReference>
<dbReference type="AlphaFoldDB" id="A0A1X2GUY3"/>
<feature type="region of interest" description="Disordered" evidence="1">
    <location>
        <begin position="1"/>
        <end position="34"/>
    </location>
</feature>
<protein>
    <recommendedName>
        <fullName evidence="2">THIF-type NAD/FAD binding fold domain-containing protein</fullName>
    </recommendedName>
</protein>
<dbReference type="OrthoDB" id="10265862at2759"/>
<dbReference type="EMBL" id="MCGT01000002">
    <property type="protein sequence ID" value="ORX61845.1"/>
    <property type="molecule type" value="Genomic_DNA"/>
</dbReference>
<dbReference type="Pfam" id="PF00899">
    <property type="entry name" value="ThiF"/>
    <property type="match status" value="1"/>
</dbReference>
<dbReference type="PANTHER" id="PTHR43267">
    <property type="entry name" value="TRNA THREONYLCARBAMOYLADENOSINE DEHYDRATASE"/>
    <property type="match status" value="1"/>
</dbReference>
<sequence>MLHQPLSPSSSRHLNALGVTDSKNPPPPSQPHDPTLIDEQLARNQAFLGKEGLDQIRQAHVVVVGTGSVGSWAALMLARSGVQHLRLIDPANIEPHHVSSHAAATPLTIGRSKVSALQAILAPIVPFVDVDPVQSEWQPRHIMDMVMEMSKSAPTSPTATPPLTTTLPTQKSNLMVVDCLGTTSLDAKVKLIQFCHTCGIPIISALDPGNKVDPTRIQLTDISDTFDDPSATLLRRRLKQLGVDRNLPVAYSTEKPTDPKYTTNPSQIHRFQNSVLPDARSRHTPIIGAISAMYGMTLTTYTLLHLANFSAYQVPACRLRDKHYQRIHEEVRKREQTTYNNMDMPLSVQDVEYIYEEIWHGKSVLTGPQERTTLARWNRSKPLSLTNAVCLSKDEARAHDQLPHDTNLTTHYGQDVVDFVEKQIAEQIAFEYLWK</sequence>
<gene>
    <name evidence="3" type="ORF">DM01DRAFT_1331316</name>
</gene>
<evidence type="ECO:0000313" key="3">
    <source>
        <dbReference type="EMBL" id="ORX61845.1"/>
    </source>
</evidence>
<dbReference type="GO" id="GO:0061504">
    <property type="term" value="P:cyclic threonylcarbamoyladenosine biosynthetic process"/>
    <property type="evidence" value="ECO:0007669"/>
    <property type="project" value="TreeGrafter"/>
</dbReference>
<dbReference type="PANTHER" id="PTHR43267:SF2">
    <property type="entry name" value="TRNA THREONYLCARBAMOYLADENOSINE DEHYDRATASE 1-RELATED"/>
    <property type="match status" value="1"/>
</dbReference>
<feature type="compositionally biased region" description="Polar residues" evidence="1">
    <location>
        <begin position="1"/>
        <end position="13"/>
    </location>
</feature>
<dbReference type="InterPro" id="IPR045886">
    <property type="entry name" value="ThiF/MoeB/HesA"/>
</dbReference>
<name>A0A1X2GUY3_9FUNG</name>
<dbReference type="InterPro" id="IPR000594">
    <property type="entry name" value="ThiF_NAD_FAD-bd"/>
</dbReference>
<accession>A0A1X2GUY3</accession>
<evidence type="ECO:0000256" key="1">
    <source>
        <dbReference type="SAM" id="MobiDB-lite"/>
    </source>
</evidence>
<proteinExistence type="predicted"/>
<keyword evidence="4" id="KW-1185">Reference proteome</keyword>
<dbReference type="GO" id="GO:0061503">
    <property type="term" value="F:tRNA threonylcarbamoyladenosine dehydratase"/>
    <property type="evidence" value="ECO:0007669"/>
    <property type="project" value="TreeGrafter"/>
</dbReference>
<dbReference type="Gene3D" id="3.40.50.720">
    <property type="entry name" value="NAD(P)-binding Rossmann-like Domain"/>
    <property type="match status" value="1"/>
</dbReference>
<dbReference type="InterPro" id="IPR035985">
    <property type="entry name" value="Ubiquitin-activating_enz"/>
</dbReference>
<comment type="caution">
    <text evidence="3">The sequence shown here is derived from an EMBL/GenBank/DDBJ whole genome shotgun (WGS) entry which is preliminary data.</text>
</comment>
<organism evidence="3 4">
    <name type="scientific">Hesseltinella vesiculosa</name>
    <dbReference type="NCBI Taxonomy" id="101127"/>
    <lineage>
        <taxon>Eukaryota</taxon>
        <taxon>Fungi</taxon>
        <taxon>Fungi incertae sedis</taxon>
        <taxon>Mucoromycota</taxon>
        <taxon>Mucoromycotina</taxon>
        <taxon>Mucoromycetes</taxon>
        <taxon>Mucorales</taxon>
        <taxon>Cunninghamellaceae</taxon>
        <taxon>Hesseltinella</taxon>
    </lineage>
</organism>
<dbReference type="GO" id="GO:0005741">
    <property type="term" value="C:mitochondrial outer membrane"/>
    <property type="evidence" value="ECO:0007669"/>
    <property type="project" value="TreeGrafter"/>
</dbReference>
<feature type="domain" description="THIF-type NAD/FAD binding fold" evidence="2">
    <location>
        <begin position="43"/>
        <end position="228"/>
    </location>
</feature>
<dbReference type="STRING" id="101127.A0A1X2GUY3"/>